<organism evidence="1 2">
    <name type="scientific">Podarcis lilfordi</name>
    <name type="common">Lilford's wall lizard</name>
    <dbReference type="NCBI Taxonomy" id="74358"/>
    <lineage>
        <taxon>Eukaryota</taxon>
        <taxon>Metazoa</taxon>
        <taxon>Chordata</taxon>
        <taxon>Craniata</taxon>
        <taxon>Vertebrata</taxon>
        <taxon>Euteleostomi</taxon>
        <taxon>Lepidosauria</taxon>
        <taxon>Squamata</taxon>
        <taxon>Bifurcata</taxon>
        <taxon>Unidentata</taxon>
        <taxon>Episquamata</taxon>
        <taxon>Laterata</taxon>
        <taxon>Lacertibaenia</taxon>
        <taxon>Lacertidae</taxon>
        <taxon>Podarcis</taxon>
    </lineage>
</organism>
<dbReference type="Proteomes" id="UP001178461">
    <property type="component" value="Chromosome 12"/>
</dbReference>
<keyword evidence="2" id="KW-1185">Reference proteome</keyword>
<protein>
    <submittedName>
        <fullName evidence="1">Uncharacterized protein</fullName>
    </submittedName>
</protein>
<proteinExistence type="predicted"/>
<dbReference type="EMBL" id="OX395137">
    <property type="protein sequence ID" value="CAI5788458.1"/>
    <property type="molecule type" value="Genomic_DNA"/>
</dbReference>
<evidence type="ECO:0000313" key="1">
    <source>
        <dbReference type="EMBL" id="CAI5788458.1"/>
    </source>
</evidence>
<dbReference type="AlphaFoldDB" id="A0AA35L3F2"/>
<gene>
    <name evidence="1" type="ORF">PODLI_1B032014</name>
</gene>
<evidence type="ECO:0000313" key="2">
    <source>
        <dbReference type="Proteomes" id="UP001178461"/>
    </source>
</evidence>
<accession>A0AA35L3F2</accession>
<name>A0AA35L3F2_9SAUR</name>
<sequence>MLQIPLASARESFPTIKIFLSVFSEYDVCDDNDHGKDFSLVAVLRMLMEHSLEKVNDGHLKGCPEM</sequence>
<reference evidence="1" key="1">
    <citation type="submission" date="2022-12" db="EMBL/GenBank/DDBJ databases">
        <authorList>
            <person name="Alioto T."/>
            <person name="Alioto T."/>
            <person name="Gomez Garrido J."/>
        </authorList>
    </citation>
    <scope>NUCLEOTIDE SEQUENCE</scope>
</reference>